<dbReference type="PANTHER" id="PTHR11339">
    <property type="entry name" value="EXTRACELLULAR MATRIX GLYCOPROTEIN RELATED"/>
    <property type="match status" value="1"/>
</dbReference>
<organism evidence="4 5">
    <name type="scientific">Quiscalus mexicanus</name>
    <name type="common">Great-tailed grackle</name>
    <name type="synonym">Cassidix mexicanus</name>
    <dbReference type="NCBI Taxonomy" id="64278"/>
    <lineage>
        <taxon>Eukaryota</taxon>
        <taxon>Metazoa</taxon>
        <taxon>Chordata</taxon>
        <taxon>Craniata</taxon>
        <taxon>Vertebrata</taxon>
        <taxon>Euteleostomi</taxon>
        <taxon>Archelosauria</taxon>
        <taxon>Archosauria</taxon>
        <taxon>Dinosauria</taxon>
        <taxon>Saurischia</taxon>
        <taxon>Theropoda</taxon>
        <taxon>Coelurosauria</taxon>
        <taxon>Aves</taxon>
        <taxon>Neognathae</taxon>
        <taxon>Neoaves</taxon>
        <taxon>Telluraves</taxon>
        <taxon>Australaves</taxon>
        <taxon>Passeriformes</taxon>
        <taxon>Passeroidea</taxon>
        <taxon>Icteridae</taxon>
        <taxon>Quiscalus</taxon>
    </lineage>
</organism>
<dbReference type="Proteomes" id="UP000552319">
    <property type="component" value="Unassembled WGS sequence"/>
</dbReference>
<protein>
    <submittedName>
        <fullName evidence="4">FCGBP protein</fullName>
    </submittedName>
</protein>
<dbReference type="GO" id="GO:0031012">
    <property type="term" value="C:extracellular matrix"/>
    <property type="evidence" value="ECO:0007669"/>
    <property type="project" value="TreeGrafter"/>
</dbReference>
<evidence type="ECO:0000256" key="2">
    <source>
        <dbReference type="ARBA" id="ARBA00023180"/>
    </source>
</evidence>
<accession>A0A7L2FII3</accession>
<comment type="caution">
    <text evidence="4">The sequence shown here is derived from an EMBL/GenBank/DDBJ whole genome shotgun (WGS) entry which is preliminary data.</text>
</comment>
<evidence type="ECO:0000259" key="3">
    <source>
        <dbReference type="PROSITE" id="PS51233"/>
    </source>
</evidence>
<keyword evidence="5" id="KW-1185">Reference proteome</keyword>
<gene>
    <name evidence="4" type="primary">Fcgbp_2</name>
    <name evidence="4" type="ORF">QUIMEX_R03311</name>
</gene>
<sequence>ERCEMVDGQPECIQETFSTCWLAGGSHYRSFDGKTFDFMGTCAYTLTTICDPDPTLPVFSVEVTKKEKENSKVSSISSITIHVDNITVTAVQSENGMVRVNNHRSHLPISLSHGKLRIHQKGKSMLIQSNFKLKVLYNWDDHVVIKLPAAFSGKVCGMCGN</sequence>
<evidence type="ECO:0000256" key="1">
    <source>
        <dbReference type="ARBA" id="ARBA00023157"/>
    </source>
</evidence>
<dbReference type="PROSITE" id="PS51233">
    <property type="entry name" value="VWFD"/>
    <property type="match status" value="1"/>
</dbReference>
<dbReference type="Pfam" id="PF00094">
    <property type="entry name" value="VWD"/>
    <property type="match status" value="1"/>
</dbReference>
<dbReference type="PANTHER" id="PTHR11339:SF373">
    <property type="entry name" value="VWFD DOMAIN-CONTAINING PROTEIN"/>
    <property type="match status" value="1"/>
</dbReference>
<feature type="domain" description="VWFD" evidence="3">
    <location>
        <begin position="18"/>
        <end position="161"/>
    </location>
</feature>
<feature type="non-terminal residue" evidence="4">
    <location>
        <position position="1"/>
    </location>
</feature>
<proteinExistence type="predicted"/>
<dbReference type="SMART" id="SM00216">
    <property type="entry name" value="VWD"/>
    <property type="match status" value="1"/>
</dbReference>
<dbReference type="EMBL" id="VWYF01024600">
    <property type="protein sequence ID" value="NXQ73574.1"/>
    <property type="molecule type" value="Genomic_DNA"/>
</dbReference>
<keyword evidence="1" id="KW-1015">Disulfide bond</keyword>
<dbReference type="InterPro" id="IPR050780">
    <property type="entry name" value="Mucin_vWF_Thrombospondin_sf"/>
</dbReference>
<evidence type="ECO:0000313" key="5">
    <source>
        <dbReference type="Proteomes" id="UP000552319"/>
    </source>
</evidence>
<feature type="non-terminal residue" evidence="4">
    <location>
        <position position="161"/>
    </location>
</feature>
<keyword evidence="2" id="KW-0325">Glycoprotein</keyword>
<name>A0A7L2FII3_QUIME</name>
<dbReference type="AlphaFoldDB" id="A0A7L2FII3"/>
<dbReference type="InterPro" id="IPR001846">
    <property type="entry name" value="VWF_type-D"/>
</dbReference>
<dbReference type="GO" id="GO:0005615">
    <property type="term" value="C:extracellular space"/>
    <property type="evidence" value="ECO:0007669"/>
    <property type="project" value="TreeGrafter"/>
</dbReference>
<reference evidence="4 5" key="1">
    <citation type="submission" date="2019-09" db="EMBL/GenBank/DDBJ databases">
        <title>Bird 10,000 Genomes (B10K) Project - Family phase.</title>
        <authorList>
            <person name="Zhang G."/>
        </authorList>
    </citation>
    <scope>NUCLEOTIDE SEQUENCE [LARGE SCALE GENOMIC DNA]</scope>
    <source>
        <strain evidence="4">B10K-DU-001-31</strain>
        <tissue evidence="4">Muscle</tissue>
    </source>
</reference>
<evidence type="ECO:0000313" key="4">
    <source>
        <dbReference type="EMBL" id="NXQ73574.1"/>
    </source>
</evidence>